<dbReference type="NCBIfam" id="TIGR00360">
    <property type="entry name" value="ComEC_N-term"/>
    <property type="match status" value="1"/>
</dbReference>
<dbReference type="Pfam" id="PF13567">
    <property type="entry name" value="DUF4131"/>
    <property type="match status" value="1"/>
</dbReference>
<dbReference type="PANTHER" id="PTHR30619">
    <property type="entry name" value="DNA INTERNALIZATION/COMPETENCE PROTEIN COMEC/REC2"/>
    <property type="match status" value="1"/>
</dbReference>
<protein>
    <submittedName>
        <fullName evidence="9">ComEC/Rec2 family competence protein</fullName>
    </submittedName>
</protein>
<feature type="transmembrane region" description="Helical" evidence="6">
    <location>
        <begin position="59"/>
        <end position="78"/>
    </location>
</feature>
<comment type="caution">
    <text evidence="9">The sequence shown here is derived from an EMBL/GenBank/DDBJ whole genome shotgun (WGS) entry which is preliminary data.</text>
</comment>
<reference evidence="10" key="1">
    <citation type="journal article" date="2019" name="Int. J. Syst. Evol. Microbiol.">
        <title>The Global Catalogue of Microorganisms (GCM) 10K type strain sequencing project: providing services to taxonomists for standard genome sequencing and annotation.</title>
        <authorList>
            <consortium name="The Broad Institute Genomics Platform"/>
            <consortium name="The Broad Institute Genome Sequencing Center for Infectious Disease"/>
            <person name="Wu L."/>
            <person name="Ma J."/>
        </authorList>
    </citation>
    <scope>NUCLEOTIDE SEQUENCE [LARGE SCALE GENOMIC DNA]</scope>
    <source>
        <strain evidence="10">CECT 9128</strain>
    </source>
</reference>
<dbReference type="InterPro" id="IPR052159">
    <property type="entry name" value="Competence_DNA_uptake"/>
</dbReference>
<keyword evidence="2" id="KW-1003">Cell membrane</keyword>
<evidence type="ECO:0000259" key="8">
    <source>
        <dbReference type="Pfam" id="PF13567"/>
    </source>
</evidence>
<evidence type="ECO:0000256" key="3">
    <source>
        <dbReference type="ARBA" id="ARBA00022692"/>
    </source>
</evidence>
<proteinExistence type="predicted"/>
<evidence type="ECO:0000256" key="2">
    <source>
        <dbReference type="ARBA" id="ARBA00022475"/>
    </source>
</evidence>
<sequence length="668" mass="76462">MGYTNIKILKFSIAVLCGILTAHYTQIALSYFLISAGITILFFLLSFFRSARQLYQKSYFGVCCYVLLFLFGSISYQLKFPENQHNYFSHFITSENDLLSIKLKEELKPNFQKRFIAEVDHIISSENTLKAAVKGNILIAVPLQSEIEVGQQLIIPASVKPIKSPLNPHQFDYSEYMKFQGIFHQIQLSEDQILFSKNLETSFIENPRTRLLKSLNSSGFEKEELAVIKALILGDRTSISNEIYSKYASAGAIHILAVSGLHVGIVLLLLNFILKPIRQLKWLKFLLTLAGIWGFAILTGFSASVVRASLMFSLIAFGLQINRKVNLLNTLFSAFFVLILINPFYVFQVGFQLSFAAVFSIALFQPKFNKLWYPNNKLIRLLYQTLTVSICAQIGVLPLSLFYFHQFPGLFLLTNIVILPGLGVLLISGIFILILSVFGILPKMLIDLYSFLIEKLNQYISWIASQETFIIREINLSVPAVIFLFGIILSTFFALQHKKKKYIFYVFCGIILFQISMLFEQFEHSSEEFFILNKSGSTVIAEKKSQNLTLYGNNEKDTNWQYLKNFKLHEKISNIEVHKLQNFYLLKEKRILLIDSTGLYNFPKFNPDILLLSNSPKVNLKRVIEVLDPPMIMADASNYQSFIQLWRATCANKKIPFYHTGKKGAFNY</sequence>
<keyword evidence="4 6" id="KW-1133">Transmembrane helix</keyword>
<dbReference type="Proteomes" id="UP001595793">
    <property type="component" value="Unassembled WGS sequence"/>
</dbReference>
<feature type="transmembrane region" description="Helical" evidence="6">
    <location>
        <begin position="282"/>
        <end position="299"/>
    </location>
</feature>
<feature type="domain" description="DUF4131" evidence="8">
    <location>
        <begin position="27"/>
        <end position="191"/>
    </location>
</feature>
<keyword evidence="3 6" id="KW-0812">Transmembrane</keyword>
<feature type="transmembrane region" description="Helical" evidence="6">
    <location>
        <begin position="476"/>
        <end position="495"/>
    </location>
</feature>
<evidence type="ECO:0000313" key="9">
    <source>
        <dbReference type="EMBL" id="MFC4028366.1"/>
    </source>
</evidence>
<evidence type="ECO:0000256" key="4">
    <source>
        <dbReference type="ARBA" id="ARBA00022989"/>
    </source>
</evidence>
<feature type="transmembrane region" description="Helical" evidence="6">
    <location>
        <begin position="334"/>
        <end position="361"/>
    </location>
</feature>
<evidence type="ECO:0000259" key="7">
    <source>
        <dbReference type="Pfam" id="PF03772"/>
    </source>
</evidence>
<feature type="transmembrane region" description="Helical" evidence="6">
    <location>
        <begin position="502"/>
        <end position="519"/>
    </location>
</feature>
<evidence type="ECO:0000256" key="1">
    <source>
        <dbReference type="ARBA" id="ARBA00004651"/>
    </source>
</evidence>
<feature type="transmembrane region" description="Helical" evidence="6">
    <location>
        <begin position="381"/>
        <end position="404"/>
    </location>
</feature>
<dbReference type="RefSeq" id="WP_290236459.1">
    <property type="nucleotide sequence ID" value="NZ_JAUFPZ010000002.1"/>
</dbReference>
<dbReference type="EMBL" id="JBHSAS010000009">
    <property type="protein sequence ID" value="MFC4028366.1"/>
    <property type="molecule type" value="Genomic_DNA"/>
</dbReference>
<evidence type="ECO:0000256" key="6">
    <source>
        <dbReference type="SAM" id="Phobius"/>
    </source>
</evidence>
<dbReference type="Pfam" id="PF03772">
    <property type="entry name" value="Competence"/>
    <property type="match status" value="1"/>
</dbReference>
<gene>
    <name evidence="9" type="ORF">ACFOS1_13170</name>
</gene>
<feature type="domain" description="ComEC/Rec2-related protein" evidence="7">
    <location>
        <begin position="231"/>
        <end position="494"/>
    </location>
</feature>
<feature type="transmembrane region" description="Helical" evidence="6">
    <location>
        <begin position="30"/>
        <end position="47"/>
    </location>
</feature>
<accession>A0ABV8HDR6</accession>
<dbReference type="InterPro" id="IPR004477">
    <property type="entry name" value="ComEC_N"/>
</dbReference>
<name>A0ABV8HDR6_9FLAO</name>
<comment type="subcellular location">
    <subcellularLocation>
        <location evidence="1">Cell membrane</location>
        <topology evidence="1">Multi-pass membrane protein</topology>
    </subcellularLocation>
</comment>
<dbReference type="PANTHER" id="PTHR30619:SF1">
    <property type="entry name" value="RECOMBINATION PROTEIN 2"/>
    <property type="match status" value="1"/>
</dbReference>
<dbReference type="InterPro" id="IPR025405">
    <property type="entry name" value="DUF4131"/>
</dbReference>
<keyword evidence="10" id="KW-1185">Reference proteome</keyword>
<feature type="transmembrane region" description="Helical" evidence="6">
    <location>
        <begin position="247"/>
        <end position="270"/>
    </location>
</feature>
<keyword evidence="5 6" id="KW-0472">Membrane</keyword>
<evidence type="ECO:0000256" key="5">
    <source>
        <dbReference type="ARBA" id="ARBA00023136"/>
    </source>
</evidence>
<feature type="transmembrane region" description="Helical" evidence="6">
    <location>
        <begin position="416"/>
        <end position="441"/>
    </location>
</feature>
<evidence type="ECO:0000313" key="10">
    <source>
        <dbReference type="Proteomes" id="UP001595793"/>
    </source>
</evidence>
<organism evidence="9 10">
    <name type="scientific">Zunongwangia endophytica</name>
    <dbReference type="NCBI Taxonomy" id="1808945"/>
    <lineage>
        <taxon>Bacteria</taxon>
        <taxon>Pseudomonadati</taxon>
        <taxon>Bacteroidota</taxon>
        <taxon>Flavobacteriia</taxon>
        <taxon>Flavobacteriales</taxon>
        <taxon>Flavobacteriaceae</taxon>
        <taxon>Zunongwangia</taxon>
    </lineage>
</organism>